<feature type="active site" description="Phosphoserine intermediate" evidence="8">
    <location>
        <position position="96"/>
    </location>
</feature>
<sequence>MRVKYFGTDGIRGIFGETLTDELAFKVGKALGEIVGEGRVIVGKDTRVSGDSLEAAISAGLTSMGVDVLLCGILPTPAVALLTRITRSFGVVISASHNPPEYNGIKVLKGGYKIPDEMEAEIEERLENGSFPVRSVVGRTKSFREGRDMYIGAVLEMFRDLDLTGEVVSLDLANGATTTTAKEVFEFLGAKVEVFNDSRDGLLINQGCGATHPRFLAEEMKNGKVGFTFDGDGDRVIAVDEERNVVNGDRIIGILAVGLKEEGRLNSDTVVGTVMTNGGLEDFLKEKGIKLLRTKVGDKYVLEKMLESGANLGGERSGHIIILDRSTTGDGLITALELMRVLRRSGRNLSDFAKEIPDYPQITKNVRRTERMSLENENLRKIVEESTSRGYRVVIRPSGTEPVIRITVEGKDREEIEKIVEEISRVLES</sequence>
<dbReference type="AlphaFoldDB" id="A0A0A7RRX0"/>
<dbReference type="SUPFAM" id="SSF53738">
    <property type="entry name" value="Phosphoglucomutase, first 3 domains"/>
    <property type="match status" value="3"/>
</dbReference>
<evidence type="ECO:0000256" key="10">
    <source>
        <dbReference type="RuleBase" id="RU004327"/>
    </source>
</evidence>
<evidence type="ECO:0000256" key="4">
    <source>
        <dbReference type="ARBA" id="ARBA00022842"/>
    </source>
</evidence>
<dbReference type="PROSITE" id="PS00710">
    <property type="entry name" value="PGM_PMM"/>
    <property type="match status" value="1"/>
</dbReference>
<dbReference type="PANTHER" id="PTHR42946:SF1">
    <property type="entry name" value="PHOSPHOGLUCOMUTASE (ALPHA-D-GLUCOSE-1,6-BISPHOSPHATE-DEPENDENT)"/>
    <property type="match status" value="1"/>
</dbReference>
<dbReference type="InterPro" id="IPR005845">
    <property type="entry name" value="A-D-PHexomutase_a/b/a-II"/>
</dbReference>
<dbReference type="InterPro" id="IPR036900">
    <property type="entry name" value="A-D-PHexomutase_C_sf"/>
</dbReference>
<feature type="domain" description="Alpha-D-phosphohexomutase alpha/beta/alpha" evidence="14">
    <location>
        <begin position="247"/>
        <end position="357"/>
    </location>
</feature>
<dbReference type="InterPro" id="IPR005846">
    <property type="entry name" value="A-D-PHexomutase_a/b/a-III"/>
</dbReference>
<dbReference type="InterPro" id="IPR016055">
    <property type="entry name" value="A-D-PHexomutase_a/b/a-I/II/III"/>
</dbReference>
<evidence type="ECO:0000313" key="15">
    <source>
        <dbReference type="EMBL" id="AJA38632.1"/>
    </source>
</evidence>
<evidence type="ECO:0000256" key="7">
    <source>
        <dbReference type="ARBA" id="ARBA00068193"/>
    </source>
</evidence>
<dbReference type="InterPro" id="IPR006352">
    <property type="entry name" value="GlmM_bact"/>
</dbReference>
<comment type="similarity">
    <text evidence="1 8 9">Belongs to the phosphohexose mutase family.</text>
</comment>
<dbReference type="Gene3D" id="3.40.120.10">
    <property type="entry name" value="Alpha-D-Glucose-1,6-Bisphosphate, subunit A, domain 3"/>
    <property type="match status" value="3"/>
</dbReference>
<reference evidence="15" key="1">
    <citation type="journal article" date="2014" name="ISME J.">
        <title>Evidence for extensive gene flow and Thermotoga subpopulations in subsurface and marine environments.</title>
        <authorList>
            <person name="Nesbo C.L."/>
            <person name="S Swithers K."/>
            <person name="Dahle H."/>
            <person name="Haverkamp T.H."/>
            <person name="Birkeland N.K."/>
            <person name="Sokolova T."/>
            <person name="Kublanov I."/>
            <person name="Zhaxybayeva O."/>
        </authorList>
    </citation>
    <scope>NUCLEOTIDE SEQUENCE</scope>
    <source>
        <strain evidence="15">TBYP3.1.4.1</strain>
    </source>
</reference>
<gene>
    <name evidence="8" type="primary">glmM</name>
</gene>
<dbReference type="HAMAP" id="MF_01554_B">
    <property type="entry name" value="GlmM_B"/>
    <property type="match status" value="1"/>
</dbReference>
<dbReference type="GO" id="GO:0005829">
    <property type="term" value="C:cytosol"/>
    <property type="evidence" value="ECO:0007669"/>
    <property type="project" value="TreeGrafter"/>
</dbReference>
<protein>
    <recommendedName>
        <fullName evidence="7 8">Phosphoglucosamine mutase</fullName>
        <ecNumber evidence="6 8">5.4.2.10</ecNumber>
    </recommendedName>
</protein>
<evidence type="ECO:0000256" key="3">
    <source>
        <dbReference type="ARBA" id="ARBA00022723"/>
    </source>
</evidence>
<evidence type="ECO:0000259" key="12">
    <source>
        <dbReference type="Pfam" id="PF02878"/>
    </source>
</evidence>
<evidence type="ECO:0000256" key="6">
    <source>
        <dbReference type="ARBA" id="ARBA00066330"/>
    </source>
</evidence>
<dbReference type="GO" id="GO:0009252">
    <property type="term" value="P:peptidoglycan biosynthetic process"/>
    <property type="evidence" value="ECO:0007669"/>
    <property type="project" value="TreeGrafter"/>
</dbReference>
<dbReference type="FunFam" id="3.40.120.10:FF:000002">
    <property type="entry name" value="Phosphoglucosamine mutase"/>
    <property type="match status" value="1"/>
</dbReference>
<proteinExistence type="inferred from homology"/>
<dbReference type="GO" id="GO:0000287">
    <property type="term" value="F:magnesium ion binding"/>
    <property type="evidence" value="ECO:0007669"/>
    <property type="project" value="UniProtKB-UniRule"/>
</dbReference>
<evidence type="ECO:0000259" key="14">
    <source>
        <dbReference type="Pfam" id="PF02880"/>
    </source>
</evidence>
<dbReference type="InterPro" id="IPR005841">
    <property type="entry name" value="Alpha-D-phosphohexomutase_SF"/>
</dbReference>
<dbReference type="EMBL" id="KP229298">
    <property type="protein sequence ID" value="AJA38632.1"/>
    <property type="molecule type" value="Genomic_DNA"/>
</dbReference>
<dbReference type="Pfam" id="PF02878">
    <property type="entry name" value="PGM_PMM_I"/>
    <property type="match status" value="1"/>
</dbReference>
<keyword evidence="3 8" id="KW-0479">Metal-binding</keyword>
<dbReference type="NCBIfam" id="TIGR01455">
    <property type="entry name" value="glmM"/>
    <property type="match status" value="1"/>
</dbReference>
<feature type="binding site" evidence="8">
    <location>
        <position position="230"/>
    </location>
    <ligand>
        <name>Mg(2+)</name>
        <dbReference type="ChEBI" id="CHEBI:18420"/>
    </ligand>
</feature>
<dbReference type="InterPro" id="IPR050060">
    <property type="entry name" value="Phosphoglucosamine_mutase"/>
</dbReference>
<feature type="binding site" description="via phosphate group" evidence="8">
    <location>
        <position position="96"/>
    </location>
    <ligand>
        <name>Mg(2+)</name>
        <dbReference type="ChEBI" id="CHEBI:18420"/>
    </ligand>
</feature>
<dbReference type="InterPro" id="IPR005843">
    <property type="entry name" value="A-D-PHexomutase_C"/>
</dbReference>
<dbReference type="PANTHER" id="PTHR42946">
    <property type="entry name" value="PHOSPHOHEXOSE MUTASE"/>
    <property type="match status" value="1"/>
</dbReference>
<keyword evidence="5 8" id="KW-0413">Isomerase</keyword>
<evidence type="ECO:0000256" key="5">
    <source>
        <dbReference type="ARBA" id="ARBA00023235"/>
    </source>
</evidence>
<dbReference type="InterPro" id="IPR016066">
    <property type="entry name" value="A-D-PHexomutase_CS"/>
</dbReference>
<dbReference type="GO" id="GO:0004615">
    <property type="term" value="F:phosphomannomutase activity"/>
    <property type="evidence" value="ECO:0007669"/>
    <property type="project" value="TreeGrafter"/>
</dbReference>
<evidence type="ECO:0000256" key="8">
    <source>
        <dbReference type="HAMAP-Rule" id="MF_01554"/>
    </source>
</evidence>
<organism evidence="15">
    <name type="scientific">Thermotoga sp. TBYP3.1.4.1</name>
    <dbReference type="NCBI Taxonomy" id="1587550"/>
    <lineage>
        <taxon>Bacteria</taxon>
        <taxon>Thermotogati</taxon>
        <taxon>Thermotogota</taxon>
        <taxon>Thermotogae</taxon>
        <taxon>Thermotogales</taxon>
        <taxon>Thermotogaceae</taxon>
        <taxon>Thermotoga</taxon>
    </lineage>
</organism>
<comment type="function">
    <text evidence="8 10">Catalyzes the conversion of glucosamine-6-phosphate to glucosamine-1-phosphate.</text>
</comment>
<dbReference type="Pfam" id="PF00408">
    <property type="entry name" value="PGM_PMM_IV"/>
    <property type="match status" value="1"/>
</dbReference>
<dbReference type="SUPFAM" id="SSF55957">
    <property type="entry name" value="Phosphoglucomutase, C-terminal domain"/>
    <property type="match status" value="1"/>
</dbReference>
<feature type="modified residue" description="Phosphoserine" evidence="8">
    <location>
        <position position="96"/>
    </location>
</feature>
<feature type="binding site" evidence="8">
    <location>
        <position position="234"/>
    </location>
    <ligand>
        <name>Mg(2+)</name>
        <dbReference type="ChEBI" id="CHEBI:18420"/>
    </ligand>
</feature>
<evidence type="ECO:0000256" key="2">
    <source>
        <dbReference type="ARBA" id="ARBA00022553"/>
    </source>
</evidence>
<dbReference type="CDD" id="cd05802">
    <property type="entry name" value="GlmM"/>
    <property type="match status" value="1"/>
</dbReference>
<dbReference type="GO" id="GO:0005975">
    <property type="term" value="P:carbohydrate metabolic process"/>
    <property type="evidence" value="ECO:0007669"/>
    <property type="project" value="InterPro"/>
</dbReference>
<evidence type="ECO:0000259" key="11">
    <source>
        <dbReference type="Pfam" id="PF00408"/>
    </source>
</evidence>
<feature type="domain" description="Alpha-D-phosphohexomutase C-terminal" evidence="11">
    <location>
        <begin position="379"/>
        <end position="424"/>
    </location>
</feature>
<feature type="domain" description="Alpha-D-phosphohexomutase alpha/beta/alpha" evidence="12">
    <location>
        <begin position="4"/>
        <end position="131"/>
    </location>
</feature>
<dbReference type="PRINTS" id="PR00509">
    <property type="entry name" value="PGMPMM"/>
</dbReference>
<dbReference type="GO" id="GO:0006048">
    <property type="term" value="P:UDP-N-acetylglucosamine biosynthetic process"/>
    <property type="evidence" value="ECO:0007669"/>
    <property type="project" value="TreeGrafter"/>
</dbReference>
<feature type="domain" description="Alpha-D-phosphohexomutase alpha/beta/alpha" evidence="13">
    <location>
        <begin position="149"/>
        <end position="242"/>
    </location>
</feature>
<evidence type="ECO:0000256" key="9">
    <source>
        <dbReference type="RuleBase" id="RU004326"/>
    </source>
</evidence>
<dbReference type="Gene3D" id="3.30.310.50">
    <property type="entry name" value="Alpha-D-phosphohexomutase, C-terminal domain"/>
    <property type="match status" value="1"/>
</dbReference>
<evidence type="ECO:0000256" key="1">
    <source>
        <dbReference type="ARBA" id="ARBA00010231"/>
    </source>
</evidence>
<dbReference type="InterPro" id="IPR005844">
    <property type="entry name" value="A-D-PHexomutase_a/b/a-I"/>
</dbReference>
<comment type="PTM">
    <text evidence="8">Activated by phosphorylation.</text>
</comment>
<dbReference type="Pfam" id="PF02880">
    <property type="entry name" value="PGM_PMM_III"/>
    <property type="match status" value="1"/>
</dbReference>
<comment type="catalytic activity">
    <reaction evidence="8 10">
        <text>alpha-D-glucosamine 1-phosphate = D-glucosamine 6-phosphate</text>
        <dbReference type="Rhea" id="RHEA:23424"/>
        <dbReference type="ChEBI" id="CHEBI:58516"/>
        <dbReference type="ChEBI" id="CHEBI:58725"/>
        <dbReference type="EC" id="5.4.2.10"/>
    </reaction>
</comment>
<dbReference type="GO" id="GO:0008966">
    <property type="term" value="F:phosphoglucosamine mutase activity"/>
    <property type="evidence" value="ECO:0007669"/>
    <property type="project" value="UniProtKB-UniRule"/>
</dbReference>
<feature type="binding site" evidence="8">
    <location>
        <position position="232"/>
    </location>
    <ligand>
        <name>Mg(2+)</name>
        <dbReference type="ChEBI" id="CHEBI:18420"/>
    </ligand>
</feature>
<keyword evidence="4 8" id="KW-0460">Magnesium</keyword>
<keyword evidence="2 8" id="KW-0597">Phosphoprotein</keyword>
<comment type="cofactor">
    <cofactor evidence="8">
        <name>Mg(2+)</name>
        <dbReference type="ChEBI" id="CHEBI:18420"/>
    </cofactor>
    <text evidence="8">Binds 1 Mg(2+) ion per subunit.</text>
</comment>
<accession>A0A0A7RRX0</accession>
<dbReference type="FunFam" id="3.40.120.10:FF:000001">
    <property type="entry name" value="Phosphoglucosamine mutase"/>
    <property type="match status" value="1"/>
</dbReference>
<name>A0A0A7RRX0_9THEM</name>
<evidence type="ECO:0000259" key="13">
    <source>
        <dbReference type="Pfam" id="PF02879"/>
    </source>
</evidence>
<dbReference type="EC" id="5.4.2.10" evidence="6 8"/>
<dbReference type="Pfam" id="PF02879">
    <property type="entry name" value="PGM_PMM_II"/>
    <property type="match status" value="1"/>
</dbReference>